<evidence type="ECO:0000313" key="3">
    <source>
        <dbReference type="Proteomes" id="UP000016636"/>
    </source>
</evidence>
<evidence type="ECO:0000313" key="2">
    <source>
        <dbReference type="EMBL" id="ERJ23495.1"/>
    </source>
</evidence>
<dbReference type="AlphaFoldDB" id="U2F0R2"/>
<keyword evidence="1" id="KW-0812">Transmembrane</keyword>
<proteinExistence type="predicted"/>
<sequence>MIASETFCNTLFYKNLSKQKKGYFGLRLKAVFIFLKSIFIARVFIKKVQAVFGIKIGGIICDEVTVVTM</sequence>
<name>U2F0R2_9BACT</name>
<evidence type="ECO:0000256" key="1">
    <source>
        <dbReference type="SAM" id="Phobius"/>
    </source>
</evidence>
<gene>
    <name evidence="2" type="ORF">UNSW3_870</name>
</gene>
<dbReference type="RefSeq" id="WP_021083805.1">
    <property type="nucleotide sequence ID" value="NZ_ANNE01000003.1"/>
</dbReference>
<keyword evidence="1" id="KW-1133">Transmembrane helix</keyword>
<dbReference type="Proteomes" id="UP000016636">
    <property type="component" value="Unassembled WGS sequence"/>
</dbReference>
<feature type="transmembrane region" description="Helical" evidence="1">
    <location>
        <begin position="24"/>
        <end position="45"/>
    </location>
</feature>
<accession>U2F0R2</accession>
<protein>
    <submittedName>
        <fullName evidence="2">Uncharacterized protein</fullName>
    </submittedName>
</protein>
<organism evidence="2 3">
    <name type="scientific">Campylobacter concisus UNSW3</name>
    <dbReference type="NCBI Taxonomy" id="1242966"/>
    <lineage>
        <taxon>Bacteria</taxon>
        <taxon>Pseudomonadati</taxon>
        <taxon>Campylobacterota</taxon>
        <taxon>Epsilonproteobacteria</taxon>
        <taxon>Campylobacterales</taxon>
        <taxon>Campylobacteraceae</taxon>
        <taxon>Campylobacter</taxon>
    </lineage>
</organism>
<reference evidence="2 3" key="1">
    <citation type="journal article" date="2013" name="BMC Genomics">
        <title>Comparative genomics of Campylobacter concisus isolates reveals genetic diversity and provides insights into disease association.</title>
        <authorList>
            <person name="Deshpande N.P."/>
            <person name="Kaakoush N.O."/>
            <person name="Wilkins M.R."/>
            <person name="Mitchell H.M."/>
        </authorList>
    </citation>
    <scope>NUCLEOTIDE SEQUENCE [LARGE SCALE GENOMIC DNA]</scope>
    <source>
        <strain evidence="2 3">UNSW3</strain>
    </source>
</reference>
<dbReference type="PATRIC" id="fig|1242966.3.peg.474"/>
<dbReference type="EMBL" id="ANNE01000003">
    <property type="protein sequence ID" value="ERJ23495.1"/>
    <property type="molecule type" value="Genomic_DNA"/>
</dbReference>
<keyword evidence="1" id="KW-0472">Membrane</keyword>
<comment type="caution">
    <text evidence="2">The sequence shown here is derived from an EMBL/GenBank/DDBJ whole genome shotgun (WGS) entry which is preliminary data.</text>
</comment>